<dbReference type="EnsemblMetazoa" id="Aqu2.1.23595_001">
    <property type="protein sequence ID" value="Aqu2.1.23595_001"/>
    <property type="gene ID" value="Aqu2.1.23595"/>
</dbReference>
<dbReference type="AlphaFoldDB" id="A0A1X7U757"/>
<dbReference type="InParanoid" id="A0A1X7U757"/>
<sequence>MTDATRTVLLGLDCTMQSGGVRACGKATSSDGKGCGGLEGNCCASRPSLPLFNKCKVLGLKDLIMFTDCTNNTGPYQHGGLGLYLRVCCNISNLGQSVTIREPGIHRYMHFFCPKVIPKSCPKELQKSTKAPRDCKDWYNNGNTTSGVYTVNPDRGTPFTVYCDMETA</sequence>
<dbReference type="Gene3D" id="3.90.215.10">
    <property type="entry name" value="Gamma Fibrinogen, chain A, domain 1"/>
    <property type="match status" value="1"/>
</dbReference>
<protein>
    <recommendedName>
        <fullName evidence="1">Fibrinogen C-terminal domain-containing protein</fullName>
    </recommendedName>
</protein>
<evidence type="ECO:0000259" key="1">
    <source>
        <dbReference type="PROSITE" id="PS51406"/>
    </source>
</evidence>
<proteinExistence type="predicted"/>
<dbReference type="Pfam" id="PF00147">
    <property type="entry name" value="Fibrinogen_C"/>
    <property type="match status" value="1"/>
</dbReference>
<dbReference type="InterPro" id="IPR014716">
    <property type="entry name" value="Fibrinogen_a/b/g_C_1"/>
</dbReference>
<dbReference type="OrthoDB" id="6144964at2759"/>
<name>A0A1X7U757_AMPQE</name>
<dbReference type="InterPro" id="IPR036056">
    <property type="entry name" value="Fibrinogen-like_C"/>
</dbReference>
<dbReference type="InterPro" id="IPR002181">
    <property type="entry name" value="Fibrinogen_a/b/g_C_dom"/>
</dbReference>
<dbReference type="NCBIfam" id="NF040941">
    <property type="entry name" value="GGGWT_bact"/>
    <property type="match status" value="1"/>
</dbReference>
<reference evidence="2" key="1">
    <citation type="submission" date="2017-05" db="UniProtKB">
        <authorList>
            <consortium name="EnsemblMetazoa"/>
        </authorList>
    </citation>
    <scope>IDENTIFICATION</scope>
</reference>
<dbReference type="SUPFAM" id="SSF56496">
    <property type="entry name" value="Fibrinogen C-terminal domain-like"/>
    <property type="match status" value="1"/>
</dbReference>
<organism evidence="2">
    <name type="scientific">Amphimedon queenslandica</name>
    <name type="common">Sponge</name>
    <dbReference type="NCBI Taxonomy" id="400682"/>
    <lineage>
        <taxon>Eukaryota</taxon>
        <taxon>Metazoa</taxon>
        <taxon>Porifera</taxon>
        <taxon>Demospongiae</taxon>
        <taxon>Heteroscleromorpha</taxon>
        <taxon>Haplosclerida</taxon>
        <taxon>Niphatidae</taxon>
        <taxon>Amphimedon</taxon>
    </lineage>
</organism>
<feature type="domain" description="Fibrinogen C-terminal" evidence="1">
    <location>
        <begin position="126"/>
        <end position="168"/>
    </location>
</feature>
<accession>A0A1X7U757</accession>
<evidence type="ECO:0000313" key="2">
    <source>
        <dbReference type="EnsemblMetazoa" id="Aqu2.1.23595_001"/>
    </source>
</evidence>
<dbReference type="PROSITE" id="PS51406">
    <property type="entry name" value="FIBRINOGEN_C_2"/>
    <property type="match status" value="1"/>
</dbReference>